<sequence>MPLKTVLIVPCFNEARRLPGEKFRDFALHHPDCSFLFVNDGSTDQTEAMLATVCDGASPQFDYINCGQNMGKGGAVHHGFLAASKRSPKYIGYWDSDLSAPLNELDRMIALMDAQPATTLVMGARERSATANIRRTRLRSIIGQTFRWLRNRLLDTDLTDTQCGAKLMRVCPPICCALQTPFLTRWLFDIEIIMRLQSSDPEPPEIVTMPLNQWADSGGSRVTFWEMIRIVFELASLVRIHRVKIVAPTGTLRSE</sequence>
<protein>
    <submittedName>
        <fullName evidence="2">Poly-beta-1,6-N-acetyl-D-glucosamine synthase</fullName>
        <ecNumber evidence="2">2.4.1.-</ecNumber>
    </submittedName>
</protein>
<keyword evidence="3" id="KW-1185">Reference proteome</keyword>
<dbReference type="PANTHER" id="PTHR10859">
    <property type="entry name" value="GLYCOSYL TRANSFERASE"/>
    <property type="match status" value="1"/>
</dbReference>
<dbReference type="Pfam" id="PF00535">
    <property type="entry name" value="Glycos_transf_2"/>
    <property type="match status" value="1"/>
</dbReference>
<dbReference type="InterPro" id="IPR029044">
    <property type="entry name" value="Nucleotide-diphossugar_trans"/>
</dbReference>
<dbReference type="EMBL" id="CP036525">
    <property type="protein sequence ID" value="QDT07420.1"/>
    <property type="molecule type" value="Genomic_DNA"/>
</dbReference>
<reference evidence="2 3" key="1">
    <citation type="submission" date="2019-02" db="EMBL/GenBank/DDBJ databases">
        <title>Deep-cultivation of Planctomycetes and their phenomic and genomic characterization uncovers novel biology.</title>
        <authorList>
            <person name="Wiegand S."/>
            <person name="Jogler M."/>
            <person name="Boedeker C."/>
            <person name="Pinto D."/>
            <person name="Vollmers J."/>
            <person name="Rivas-Marin E."/>
            <person name="Kohn T."/>
            <person name="Peeters S.H."/>
            <person name="Heuer A."/>
            <person name="Rast P."/>
            <person name="Oberbeckmann S."/>
            <person name="Bunk B."/>
            <person name="Jeske O."/>
            <person name="Meyerdierks A."/>
            <person name="Storesund J.E."/>
            <person name="Kallscheuer N."/>
            <person name="Luecker S."/>
            <person name="Lage O.M."/>
            <person name="Pohl T."/>
            <person name="Merkel B.J."/>
            <person name="Hornburger P."/>
            <person name="Mueller R.-W."/>
            <person name="Bruemmer F."/>
            <person name="Labrenz M."/>
            <person name="Spormann A.M."/>
            <person name="Op den Camp H."/>
            <person name="Overmann J."/>
            <person name="Amann R."/>
            <person name="Jetten M.S.M."/>
            <person name="Mascher T."/>
            <person name="Medema M.H."/>
            <person name="Devos D.P."/>
            <person name="Kaster A.-K."/>
            <person name="Ovreas L."/>
            <person name="Rohde M."/>
            <person name="Galperin M.Y."/>
            <person name="Jogler C."/>
        </authorList>
    </citation>
    <scope>NUCLEOTIDE SEQUENCE [LARGE SCALE GENOMIC DNA]</scope>
    <source>
        <strain evidence="2 3">K22_7</strain>
    </source>
</reference>
<evidence type="ECO:0000259" key="1">
    <source>
        <dbReference type="Pfam" id="PF00535"/>
    </source>
</evidence>
<keyword evidence="2" id="KW-0328">Glycosyltransferase</keyword>
<keyword evidence="2" id="KW-0808">Transferase</keyword>
<dbReference type="Gene3D" id="3.90.550.10">
    <property type="entry name" value="Spore Coat Polysaccharide Biosynthesis Protein SpsA, Chain A"/>
    <property type="match status" value="1"/>
</dbReference>
<dbReference type="OrthoDB" id="9784574at2"/>
<dbReference type="GO" id="GO:0016757">
    <property type="term" value="F:glycosyltransferase activity"/>
    <property type="evidence" value="ECO:0007669"/>
    <property type="project" value="UniProtKB-KW"/>
</dbReference>
<dbReference type="EC" id="2.4.1.-" evidence="2"/>
<proteinExistence type="predicted"/>
<organism evidence="2 3">
    <name type="scientific">Rubripirellula lacrimiformis</name>
    <dbReference type="NCBI Taxonomy" id="1930273"/>
    <lineage>
        <taxon>Bacteria</taxon>
        <taxon>Pseudomonadati</taxon>
        <taxon>Planctomycetota</taxon>
        <taxon>Planctomycetia</taxon>
        <taxon>Pirellulales</taxon>
        <taxon>Pirellulaceae</taxon>
        <taxon>Rubripirellula</taxon>
    </lineage>
</organism>
<dbReference type="KEGG" id="rlc:K227x_58470"/>
<feature type="domain" description="Glycosyltransferase 2-like" evidence="1">
    <location>
        <begin position="7"/>
        <end position="169"/>
    </location>
</feature>
<dbReference type="Proteomes" id="UP000318538">
    <property type="component" value="Chromosome"/>
</dbReference>
<dbReference type="AlphaFoldDB" id="A0A517NJW9"/>
<dbReference type="InterPro" id="IPR001173">
    <property type="entry name" value="Glyco_trans_2-like"/>
</dbReference>
<dbReference type="SUPFAM" id="SSF53448">
    <property type="entry name" value="Nucleotide-diphospho-sugar transferases"/>
    <property type="match status" value="1"/>
</dbReference>
<dbReference type="GO" id="GO:0006487">
    <property type="term" value="P:protein N-linked glycosylation"/>
    <property type="evidence" value="ECO:0007669"/>
    <property type="project" value="TreeGrafter"/>
</dbReference>
<evidence type="ECO:0000313" key="3">
    <source>
        <dbReference type="Proteomes" id="UP000318538"/>
    </source>
</evidence>
<gene>
    <name evidence="2" type="primary">pgaC_2</name>
    <name evidence="2" type="ORF">K227x_58470</name>
</gene>
<dbReference type="PANTHER" id="PTHR10859:SF91">
    <property type="entry name" value="DOLICHYL-PHOSPHATE BETA-GLUCOSYLTRANSFERASE"/>
    <property type="match status" value="1"/>
</dbReference>
<dbReference type="RefSeq" id="WP_145175356.1">
    <property type="nucleotide sequence ID" value="NZ_CP036525.1"/>
</dbReference>
<name>A0A517NJW9_9BACT</name>
<accession>A0A517NJW9</accession>
<evidence type="ECO:0000313" key="2">
    <source>
        <dbReference type="EMBL" id="QDT07420.1"/>
    </source>
</evidence>